<organism evidence="1 2">
    <name type="scientific">Raoultella terrigena</name>
    <name type="common">Klebsiella terrigena</name>
    <dbReference type="NCBI Taxonomy" id="577"/>
    <lineage>
        <taxon>Bacteria</taxon>
        <taxon>Pseudomonadati</taxon>
        <taxon>Pseudomonadota</taxon>
        <taxon>Gammaproteobacteria</taxon>
        <taxon>Enterobacterales</taxon>
        <taxon>Enterobacteriaceae</taxon>
        <taxon>Klebsiella/Raoultella group</taxon>
        <taxon>Raoultella</taxon>
    </lineage>
</organism>
<name>A0A3P8JXD3_RAOTE</name>
<sequence>MRTTMAYQQALQRLLLDDAVRMKALYAVQTLRLNDGWIGAGFVRDAVWDCLHGYGQRPVGGDVDVVWFDAARCVADGDRLLEAALNQASPAFNWSVKNQARMHHHSGNAPYRSTEDAIRYWPETATAVAVRIGDTGLIEVIAPYGLADLFELRLRPTPQFEQQRLSVFKHRVAAKRWVERYPLLQLIVPGEPEQGERALS</sequence>
<proteinExistence type="predicted"/>
<protein>
    <submittedName>
        <fullName evidence="1">Uncharacterized protein conserved in bacteria</fullName>
    </submittedName>
</protein>
<dbReference type="InterPro" id="IPR009267">
    <property type="entry name" value="NTP_transf_6"/>
</dbReference>
<dbReference type="AlphaFoldDB" id="A0A3P8JXD3"/>
<dbReference type="KEGG" id="rtg:NCTC13098_04272"/>
<dbReference type="Proteomes" id="UP000274346">
    <property type="component" value="Chromosome"/>
</dbReference>
<dbReference type="Pfam" id="PF06042">
    <property type="entry name" value="NTP_transf_6"/>
    <property type="match status" value="1"/>
</dbReference>
<dbReference type="EMBL" id="LR131271">
    <property type="protein sequence ID" value="VDR27897.1"/>
    <property type="molecule type" value="Genomic_DNA"/>
</dbReference>
<accession>A0A3P8JXD3</accession>
<evidence type="ECO:0000313" key="2">
    <source>
        <dbReference type="Proteomes" id="UP000274346"/>
    </source>
</evidence>
<dbReference type="PANTHER" id="PTHR39166:SF1">
    <property type="entry name" value="BLL1166 PROTEIN"/>
    <property type="match status" value="1"/>
</dbReference>
<dbReference type="PANTHER" id="PTHR39166">
    <property type="entry name" value="BLL1166 PROTEIN"/>
    <property type="match status" value="1"/>
</dbReference>
<evidence type="ECO:0000313" key="1">
    <source>
        <dbReference type="EMBL" id="VDR27897.1"/>
    </source>
</evidence>
<gene>
    <name evidence="1" type="ORF">NCTC13098_04272</name>
</gene>
<reference evidence="1 2" key="1">
    <citation type="submission" date="2018-12" db="EMBL/GenBank/DDBJ databases">
        <authorList>
            <consortium name="Pathogen Informatics"/>
        </authorList>
    </citation>
    <scope>NUCLEOTIDE SEQUENCE [LARGE SCALE GENOMIC DNA]</scope>
    <source>
        <strain evidence="1 2">NCTC13098</strain>
    </source>
</reference>